<dbReference type="Proteomes" id="UP000231292">
    <property type="component" value="Unassembled WGS sequence"/>
</dbReference>
<reference evidence="3 4" key="1">
    <citation type="submission" date="2017-09" db="EMBL/GenBank/DDBJ databases">
        <title>Depth-based differentiation of microbial function through sediment-hosted aquifers and enrichment of novel symbionts in the deep terrestrial subsurface.</title>
        <authorList>
            <person name="Probst A.J."/>
            <person name="Ladd B."/>
            <person name="Jarett J.K."/>
            <person name="Geller-Mcgrath D.E."/>
            <person name="Sieber C.M."/>
            <person name="Emerson J.B."/>
            <person name="Anantharaman K."/>
            <person name="Thomas B.C."/>
            <person name="Malmstrom R."/>
            <person name="Stieglmeier M."/>
            <person name="Klingl A."/>
            <person name="Woyke T."/>
            <person name="Ryan C.M."/>
            <person name="Banfield J.F."/>
        </authorList>
    </citation>
    <scope>NUCLEOTIDE SEQUENCE [LARGE SCALE GENOMIC DNA]</scope>
    <source>
        <strain evidence="3">CG23_combo_of_CG06-09_8_20_14_all_41_10</strain>
    </source>
</reference>
<evidence type="ECO:0000259" key="2">
    <source>
        <dbReference type="SMART" id="SM00645"/>
    </source>
</evidence>
<name>A0A2G9YJP3_9BACT</name>
<comment type="caution">
    <text evidence="3">The sequence shown here is derived from an EMBL/GenBank/DDBJ whole genome shotgun (WGS) entry which is preliminary data.</text>
</comment>
<evidence type="ECO:0000256" key="1">
    <source>
        <dbReference type="ARBA" id="ARBA00008455"/>
    </source>
</evidence>
<dbReference type="PROSITE" id="PS00639">
    <property type="entry name" value="THIOL_PROTEASE_HIS"/>
    <property type="match status" value="1"/>
</dbReference>
<dbReference type="PANTHER" id="PTHR12411">
    <property type="entry name" value="CYSTEINE PROTEASE FAMILY C1-RELATED"/>
    <property type="match status" value="1"/>
</dbReference>
<dbReference type="Gene3D" id="3.90.70.10">
    <property type="entry name" value="Cysteine proteinases"/>
    <property type="match status" value="1"/>
</dbReference>
<dbReference type="InterPro" id="IPR038765">
    <property type="entry name" value="Papain-like_cys_pep_sf"/>
</dbReference>
<dbReference type="GO" id="GO:0006508">
    <property type="term" value="P:proteolysis"/>
    <property type="evidence" value="ECO:0007669"/>
    <property type="project" value="InterPro"/>
</dbReference>
<organism evidence="3 4">
    <name type="scientific">Candidatus Sherwoodlollariibacterium unditelluris</name>
    <dbReference type="NCBI Taxonomy" id="1974757"/>
    <lineage>
        <taxon>Bacteria</taxon>
        <taxon>Pseudomonadati</taxon>
        <taxon>Candidatus Omnitrophota</taxon>
        <taxon>Candidatus Sherwoodlollariibacterium</taxon>
    </lineage>
</organism>
<gene>
    <name evidence="3" type="ORF">COX41_02805</name>
</gene>
<dbReference type="InterPro" id="IPR000668">
    <property type="entry name" value="Peptidase_C1A_C"/>
</dbReference>
<dbReference type="AlphaFoldDB" id="A0A2G9YJP3"/>
<protein>
    <submittedName>
        <fullName evidence="3">Peptidase</fullName>
    </submittedName>
</protein>
<dbReference type="EMBL" id="PCRK01000064">
    <property type="protein sequence ID" value="PIP19434.1"/>
    <property type="molecule type" value="Genomic_DNA"/>
</dbReference>
<dbReference type="Pfam" id="PF00112">
    <property type="entry name" value="Peptidase_C1"/>
    <property type="match status" value="1"/>
</dbReference>
<dbReference type="CDD" id="cd02619">
    <property type="entry name" value="Peptidase_C1"/>
    <property type="match status" value="1"/>
</dbReference>
<dbReference type="SMART" id="SM00645">
    <property type="entry name" value="Pept_C1"/>
    <property type="match status" value="1"/>
</dbReference>
<dbReference type="InterPro" id="IPR013128">
    <property type="entry name" value="Peptidase_C1A"/>
</dbReference>
<proteinExistence type="inferred from homology"/>
<evidence type="ECO:0000313" key="4">
    <source>
        <dbReference type="Proteomes" id="UP000231292"/>
    </source>
</evidence>
<feature type="domain" description="Peptidase C1A papain C-terminal" evidence="2">
    <location>
        <begin position="30"/>
        <end position="240"/>
    </location>
</feature>
<dbReference type="InterPro" id="IPR025660">
    <property type="entry name" value="Pept_his_AS"/>
</dbReference>
<sequence>MKSLYSYGWVPDVPDQRDFLYKAIKPLARVKKSADLSKYCSPVEYQGRLGSCTAQALAGNLEFLDNKLDGTYADVSRLFIYYNERALNSTVEYDSGSSLRGGIKTLKNDGVCVERLWPYVIRRFDRKPPFKCYEEASKHRIVSYHRITGLPEMLACLSEGYPFVFGFTVYESFESAKVAKTGVAQMPRRDERVLGGHAVMAVGYSQADKRFLVRNSWGGKWGISGYFTLPFRYLEVLAADFWTVRKTLE</sequence>
<dbReference type="SUPFAM" id="SSF54001">
    <property type="entry name" value="Cysteine proteinases"/>
    <property type="match status" value="1"/>
</dbReference>
<dbReference type="GO" id="GO:0008234">
    <property type="term" value="F:cysteine-type peptidase activity"/>
    <property type="evidence" value="ECO:0007669"/>
    <property type="project" value="InterPro"/>
</dbReference>
<comment type="similarity">
    <text evidence="1">Belongs to the peptidase C1 family.</text>
</comment>
<accession>A0A2G9YJP3</accession>
<evidence type="ECO:0000313" key="3">
    <source>
        <dbReference type="EMBL" id="PIP19434.1"/>
    </source>
</evidence>